<feature type="compositionally biased region" description="Basic and acidic residues" evidence="1">
    <location>
        <begin position="320"/>
        <end position="330"/>
    </location>
</feature>
<proteinExistence type="predicted"/>
<organism evidence="2 3">
    <name type="scientific">Pristionchus pacificus</name>
    <name type="common">Parasitic nematode worm</name>
    <dbReference type="NCBI Taxonomy" id="54126"/>
    <lineage>
        <taxon>Eukaryota</taxon>
        <taxon>Metazoa</taxon>
        <taxon>Ecdysozoa</taxon>
        <taxon>Nematoda</taxon>
        <taxon>Chromadorea</taxon>
        <taxon>Rhabditida</taxon>
        <taxon>Rhabditina</taxon>
        <taxon>Diplogasteromorpha</taxon>
        <taxon>Diplogasteroidea</taxon>
        <taxon>Neodiplogasteridae</taxon>
        <taxon>Pristionchus</taxon>
    </lineage>
</organism>
<protein>
    <submittedName>
        <fullName evidence="2">Uncharacterized protein</fullName>
    </submittedName>
</protein>
<sequence>MKRAQSSPENNSKRAKNGKVASTKHLVKVEPGSLNKVTVFETQAELKRQFTVTLESGLNEVTLERISNSLIDDSVRVTGTGDAVIEEVKIADRRVWIGAGDSERAAKLRTEKEELEKKKRIFDIENSSLSKRIQALDAMIGQVGAGIAAPKSTKFSADEATLESVTTFFDFYDRQATEVREKLSLNEEASAKNKNEIIVKEGELKSIQHGHEIKIVTIMLDSAKGGKVDLELSYQVSDASWDALYDVRVGSRESKTEMQLSYFANVYQRTGEDWEGAQLILSTAHPSLGGKIPDLNTLEAVIVDNFAPQRRQRRWRSRSRSRERCRKDSSSGDDELGENALTNREASVNKHTLSTEFVIARPCSIPSDDSDHKVTIGIITLEPQLVHVTVPSKNACAFLTASAVNSSSLPLFHGDASIYLDGAFVAKTKIQAVFPGEPFTISLGIDPSVKIDYSPAHKYGEQSALVNKWSTTVIEQKIAVRNTRDDAIMLTVRQQIPRSTDERIKVKLIFPSVVEKVNDEQGLNDDEIPKERVRLLPSNNLEWTVNMDKGKTQTLLIKYSVEHLARRLREKVEFVERRE</sequence>
<evidence type="ECO:0000313" key="2">
    <source>
        <dbReference type="EnsemblMetazoa" id="PPA12646.1"/>
    </source>
</evidence>
<dbReference type="AlphaFoldDB" id="A0A2A6CRE0"/>
<dbReference type="PANTHER" id="PTHR31005:SF8">
    <property type="entry name" value="DUF4139 DOMAIN-CONTAINING PROTEIN"/>
    <property type="match status" value="1"/>
</dbReference>
<dbReference type="Proteomes" id="UP000005239">
    <property type="component" value="Unassembled WGS sequence"/>
</dbReference>
<feature type="region of interest" description="Disordered" evidence="1">
    <location>
        <begin position="1"/>
        <end position="25"/>
    </location>
</feature>
<dbReference type="InterPro" id="IPR011935">
    <property type="entry name" value="CHP02231"/>
</dbReference>
<dbReference type="Pfam" id="PF13600">
    <property type="entry name" value="DUF4140"/>
    <property type="match status" value="1"/>
</dbReference>
<feature type="region of interest" description="Disordered" evidence="1">
    <location>
        <begin position="313"/>
        <end position="338"/>
    </location>
</feature>
<gene>
    <name evidence="2" type="primary">WBGene00102200</name>
</gene>
<dbReference type="GO" id="GO:0005739">
    <property type="term" value="C:mitochondrion"/>
    <property type="evidence" value="ECO:0000318"/>
    <property type="project" value="GO_Central"/>
</dbReference>
<accession>A0A2A6CRE0</accession>
<accession>A0A8R1YBZ1</accession>
<dbReference type="InterPro" id="IPR037291">
    <property type="entry name" value="DUF4139"/>
</dbReference>
<dbReference type="PANTHER" id="PTHR31005">
    <property type="entry name" value="DUF4139 DOMAIN-CONTAINING PROTEIN"/>
    <property type="match status" value="1"/>
</dbReference>
<name>A0A2A6CRE0_PRIPA</name>
<reference evidence="3" key="1">
    <citation type="journal article" date="2008" name="Nat. Genet.">
        <title>The Pristionchus pacificus genome provides a unique perspective on nematode lifestyle and parasitism.</title>
        <authorList>
            <person name="Dieterich C."/>
            <person name="Clifton S.W."/>
            <person name="Schuster L.N."/>
            <person name="Chinwalla A."/>
            <person name="Delehaunty K."/>
            <person name="Dinkelacker I."/>
            <person name="Fulton L."/>
            <person name="Fulton R."/>
            <person name="Godfrey J."/>
            <person name="Minx P."/>
            <person name="Mitreva M."/>
            <person name="Roeseler W."/>
            <person name="Tian H."/>
            <person name="Witte H."/>
            <person name="Yang S.P."/>
            <person name="Wilson R.K."/>
            <person name="Sommer R.J."/>
        </authorList>
    </citation>
    <scope>NUCLEOTIDE SEQUENCE [LARGE SCALE GENOMIC DNA]</scope>
    <source>
        <strain evidence="3">PS312</strain>
    </source>
</reference>
<dbReference type="Pfam" id="PF13598">
    <property type="entry name" value="DUF4139"/>
    <property type="match status" value="1"/>
</dbReference>
<dbReference type="OrthoDB" id="10068793at2759"/>
<keyword evidence="3" id="KW-1185">Reference proteome</keyword>
<dbReference type="NCBIfam" id="TIGR02231">
    <property type="entry name" value="mucoidy inhibitor MuiA family protein"/>
    <property type="match status" value="1"/>
</dbReference>
<dbReference type="EnsemblMetazoa" id="PPA12646.1">
    <property type="protein sequence ID" value="PPA12646.1"/>
    <property type="gene ID" value="WBGene00102200"/>
</dbReference>
<reference evidence="2" key="2">
    <citation type="submission" date="2022-06" db="UniProtKB">
        <authorList>
            <consortium name="EnsemblMetazoa"/>
        </authorList>
    </citation>
    <scope>IDENTIFICATION</scope>
    <source>
        <strain evidence="2">PS312</strain>
    </source>
</reference>
<evidence type="ECO:0000313" key="3">
    <source>
        <dbReference type="Proteomes" id="UP000005239"/>
    </source>
</evidence>
<evidence type="ECO:0000256" key="1">
    <source>
        <dbReference type="SAM" id="MobiDB-lite"/>
    </source>
</evidence>
<feature type="compositionally biased region" description="Polar residues" evidence="1">
    <location>
        <begin position="1"/>
        <end position="10"/>
    </location>
</feature>
<dbReference type="InterPro" id="IPR025554">
    <property type="entry name" value="DUF4140"/>
</dbReference>